<dbReference type="SUPFAM" id="SSF48403">
    <property type="entry name" value="Ankyrin repeat"/>
    <property type="match status" value="1"/>
</dbReference>
<organism evidence="6 7">
    <name type="scientific">Polarella glacialis</name>
    <name type="common">Dinoflagellate</name>
    <dbReference type="NCBI Taxonomy" id="89957"/>
    <lineage>
        <taxon>Eukaryota</taxon>
        <taxon>Sar</taxon>
        <taxon>Alveolata</taxon>
        <taxon>Dinophyceae</taxon>
        <taxon>Suessiales</taxon>
        <taxon>Suessiaceae</taxon>
        <taxon>Polarella</taxon>
    </lineage>
</organism>
<dbReference type="Pfam" id="PF01369">
    <property type="entry name" value="Sec7"/>
    <property type="match status" value="1"/>
</dbReference>
<proteinExistence type="predicted"/>
<dbReference type="AlphaFoldDB" id="A0A813HC67"/>
<feature type="domain" description="SEC7" evidence="5">
    <location>
        <begin position="211"/>
        <end position="448"/>
    </location>
</feature>
<evidence type="ECO:0000256" key="3">
    <source>
        <dbReference type="PROSITE-ProRule" id="PRU00023"/>
    </source>
</evidence>
<dbReference type="Gene3D" id="1.25.40.20">
    <property type="entry name" value="Ankyrin repeat-containing domain"/>
    <property type="match status" value="1"/>
</dbReference>
<dbReference type="InterPro" id="IPR000904">
    <property type="entry name" value="Sec7_dom"/>
</dbReference>
<dbReference type="GO" id="GO:0005085">
    <property type="term" value="F:guanyl-nucleotide exchange factor activity"/>
    <property type="evidence" value="ECO:0007669"/>
    <property type="project" value="InterPro"/>
</dbReference>
<comment type="caution">
    <text evidence="6">The sequence shown here is derived from an EMBL/GenBank/DDBJ whole genome shotgun (WGS) entry which is preliminary data.</text>
</comment>
<accession>A0A813HC67</accession>
<dbReference type="InterPro" id="IPR023394">
    <property type="entry name" value="Sec7_C_sf"/>
</dbReference>
<gene>
    <name evidence="6" type="ORF">PGLA1383_LOCUS51104</name>
</gene>
<feature type="repeat" description="ANK" evidence="3">
    <location>
        <begin position="118"/>
        <end position="150"/>
    </location>
</feature>
<dbReference type="PROSITE" id="PS50297">
    <property type="entry name" value="ANK_REP_REGION"/>
    <property type="match status" value="1"/>
</dbReference>
<feature type="region of interest" description="Disordered" evidence="4">
    <location>
        <begin position="338"/>
        <end position="361"/>
    </location>
</feature>
<dbReference type="SMART" id="SM00248">
    <property type="entry name" value="ANK"/>
    <property type="match status" value="3"/>
</dbReference>
<dbReference type="InterPro" id="IPR035999">
    <property type="entry name" value="Sec7_dom_sf"/>
</dbReference>
<keyword evidence="7" id="KW-1185">Reference proteome</keyword>
<dbReference type="Proteomes" id="UP000654075">
    <property type="component" value="Unassembled WGS sequence"/>
</dbReference>
<reference evidence="6" key="1">
    <citation type="submission" date="2021-02" db="EMBL/GenBank/DDBJ databases">
        <authorList>
            <person name="Dougan E. K."/>
            <person name="Rhodes N."/>
            <person name="Thang M."/>
            <person name="Chan C."/>
        </authorList>
    </citation>
    <scope>NUCLEOTIDE SEQUENCE</scope>
</reference>
<feature type="region of interest" description="Disordered" evidence="4">
    <location>
        <begin position="623"/>
        <end position="642"/>
    </location>
</feature>
<sequence length="711" mass="76846">MGARQSCTKVCSNCAADCARPTQGFGDEFDDDRPGGDPAGATFEETLEDLNSLDRHLMLFCSSSNLTAVRWLLQLGAHWDACDANGTTCLHVACRAGTLAIVKELMSFKDLLEAVDVAGWNPLHIAVHVGRREVVVLLLQAGARPNHRNGKGQVPAELCADNGTYEAIRSFELHQQKTNGRPWDVRIDPAQGEDVVGSRLQYEPFFVPRQPVIRTQQFKKEFQRIGMLIFNRQPGFGLAFLVASGVARDYPVDMSTFLRRSKVDIKQVGNFLGEAFSLSHTIRLEFLNSVVMQNTGVVSALIQVFHMLQLPDDLQKINRLVHGVARIWWRQHERMVKDSKDSSAMPPARASTLGGAETGSKPQLHLSEELKGLELKQYLTSSDVLHQIMFSAVLLHWFMYKDSNGKGTVARKDVDFATWKRINAGIETNGTSIPEHVQQQVYRVISKAFIPELALASESRRNQGDAAAGGGAGAATLPGEDSVALERPTAPLLAQYAGAEGWSQIVGGGFPKPSGSAGVQMVTYKHVSSIFSEVTHGSSGIMRSPLASGNAQTPFSAEAIPGLGGKRDDFAWLSIVYTLLFFSANPQTGAPYAFIELRKVCISAVNEGAQILSLVGAPEPEDGEGDFAAAGEADRASSSGAGAKGAVTHVNIVLLLPDGRWQELSLPKLELKFPSPAGLSMWSSHIMAASQGKMPRTPPAPRLSPGKGDVT</sequence>
<dbReference type="SUPFAM" id="SSF48425">
    <property type="entry name" value="Sec7 domain"/>
    <property type="match status" value="1"/>
</dbReference>
<dbReference type="PANTHER" id="PTHR24173:SF74">
    <property type="entry name" value="ANKYRIN REPEAT DOMAIN-CONTAINING PROTEIN 16"/>
    <property type="match status" value="1"/>
</dbReference>
<evidence type="ECO:0000259" key="5">
    <source>
        <dbReference type="PROSITE" id="PS50190"/>
    </source>
</evidence>
<dbReference type="Gene3D" id="1.10.1000.11">
    <property type="entry name" value="Arf Nucleotide-binding Site Opener,domain 2"/>
    <property type="match status" value="1"/>
</dbReference>
<evidence type="ECO:0000256" key="1">
    <source>
        <dbReference type="ARBA" id="ARBA00022737"/>
    </source>
</evidence>
<dbReference type="Pfam" id="PF12796">
    <property type="entry name" value="Ank_2"/>
    <property type="match status" value="1"/>
</dbReference>
<protein>
    <recommendedName>
        <fullName evidence="5">SEC7 domain-containing protein</fullName>
    </recommendedName>
</protein>
<dbReference type="PROSITE" id="PS50190">
    <property type="entry name" value="SEC7"/>
    <property type="match status" value="1"/>
</dbReference>
<dbReference type="PANTHER" id="PTHR24173">
    <property type="entry name" value="ANKYRIN REPEAT CONTAINING"/>
    <property type="match status" value="1"/>
</dbReference>
<dbReference type="EMBL" id="CAJNNV010031297">
    <property type="protein sequence ID" value="CAE8635510.1"/>
    <property type="molecule type" value="Genomic_DNA"/>
</dbReference>
<feature type="compositionally biased region" description="Low complexity" evidence="4">
    <location>
        <begin position="626"/>
        <end position="642"/>
    </location>
</feature>
<dbReference type="InterPro" id="IPR036770">
    <property type="entry name" value="Ankyrin_rpt-contain_sf"/>
</dbReference>
<dbReference type="Gene3D" id="1.10.220.20">
    <property type="match status" value="1"/>
</dbReference>
<feature type="region of interest" description="Disordered" evidence="4">
    <location>
        <begin position="690"/>
        <end position="711"/>
    </location>
</feature>
<evidence type="ECO:0000313" key="6">
    <source>
        <dbReference type="EMBL" id="CAE8635510.1"/>
    </source>
</evidence>
<keyword evidence="2 3" id="KW-0040">ANK repeat</keyword>
<dbReference type="PROSITE" id="PS50088">
    <property type="entry name" value="ANK_REPEAT"/>
    <property type="match status" value="1"/>
</dbReference>
<evidence type="ECO:0000256" key="2">
    <source>
        <dbReference type="ARBA" id="ARBA00023043"/>
    </source>
</evidence>
<keyword evidence="1" id="KW-0677">Repeat</keyword>
<evidence type="ECO:0000313" key="7">
    <source>
        <dbReference type="Proteomes" id="UP000654075"/>
    </source>
</evidence>
<name>A0A813HC67_POLGL</name>
<dbReference type="GO" id="GO:0032012">
    <property type="term" value="P:regulation of ARF protein signal transduction"/>
    <property type="evidence" value="ECO:0007669"/>
    <property type="project" value="InterPro"/>
</dbReference>
<dbReference type="OrthoDB" id="444544at2759"/>
<evidence type="ECO:0000256" key="4">
    <source>
        <dbReference type="SAM" id="MobiDB-lite"/>
    </source>
</evidence>
<dbReference type="InterPro" id="IPR002110">
    <property type="entry name" value="Ankyrin_rpt"/>
</dbReference>